<feature type="region of interest" description="Disordered" evidence="1">
    <location>
        <begin position="1"/>
        <end position="20"/>
    </location>
</feature>
<evidence type="ECO:0000313" key="3">
    <source>
        <dbReference type="EMBL" id="MDM7888506.1"/>
    </source>
</evidence>
<proteinExistence type="predicted"/>
<comment type="caution">
    <text evidence="3">The sequence shown here is derived from an EMBL/GenBank/DDBJ whole genome shotgun (WGS) entry which is preliminary data.</text>
</comment>
<dbReference type="RefSeq" id="WP_289470126.1">
    <property type="nucleotide sequence ID" value="NZ_JAUCMM010000004.1"/>
</dbReference>
<accession>A0ABT7TFZ4</accession>
<protein>
    <submittedName>
        <fullName evidence="3">HNH endonuclease family protein</fullName>
    </submittedName>
</protein>
<gene>
    <name evidence="3" type="ORF">QUG98_08560</name>
</gene>
<dbReference type="EMBL" id="JAUCMM010000004">
    <property type="protein sequence ID" value="MDM7888506.1"/>
    <property type="molecule type" value="Genomic_DNA"/>
</dbReference>
<feature type="compositionally biased region" description="Basic residues" evidence="1">
    <location>
        <begin position="1"/>
        <end position="10"/>
    </location>
</feature>
<reference evidence="3 4" key="1">
    <citation type="submission" date="2023-06" db="EMBL/GenBank/DDBJ databases">
        <authorList>
            <person name="Feng G."/>
            <person name="Li J."/>
            <person name="Zhu H."/>
        </authorList>
    </citation>
    <scope>NUCLEOTIDE SEQUENCE [LARGE SCALE GENOMIC DNA]</scope>
    <source>
        <strain evidence="3 4">RHCJP20</strain>
    </source>
</reference>
<dbReference type="PANTHER" id="PTHR24094:SF15">
    <property type="entry name" value="AMP-DEPENDENT SYNTHETASE_LIGASE DOMAIN-CONTAINING PROTEIN-RELATED"/>
    <property type="match status" value="1"/>
</dbReference>
<name>A0ABT7TFZ4_9MICO</name>
<keyword evidence="3" id="KW-0378">Hydrolase</keyword>
<keyword evidence="3" id="KW-0255">Endonuclease</keyword>
<evidence type="ECO:0000256" key="1">
    <source>
        <dbReference type="SAM" id="MobiDB-lite"/>
    </source>
</evidence>
<dbReference type="PANTHER" id="PTHR24094">
    <property type="entry name" value="SECRETED PROTEIN"/>
    <property type="match status" value="1"/>
</dbReference>
<evidence type="ECO:0000259" key="2">
    <source>
        <dbReference type="Pfam" id="PF07510"/>
    </source>
</evidence>
<dbReference type="Pfam" id="PF07510">
    <property type="entry name" value="GmrSD_C"/>
    <property type="match status" value="1"/>
</dbReference>
<evidence type="ECO:0000313" key="4">
    <source>
        <dbReference type="Proteomes" id="UP001235720"/>
    </source>
</evidence>
<sequence>MTSRRRRPRSSRPTSSRRTARTSLASLGLIAVVALAGWLLHTTGVTDGDADAATDGAPSSTAAPTITADATDPTDRTSPTDATAAATARSRLAALPVKGKAPATGYDREARFGTAWLDVDHNGCDTRNDVLARDLTDVERQGPCKVLRGTLVSPYTGDRVDFVRGNTTSTLVQIDHVVALENAWRTGAQQLSQEQREALANDPANLFAVDGHSNAQKRSGDAATWLPADTAFRCTYVEHQIAVKTTYRLWVAPAEHDAMERVLSRC</sequence>
<keyword evidence="3" id="KW-0540">Nuclease</keyword>
<organism evidence="3 4">
    <name type="scientific">Curtobacterium subtropicum</name>
    <dbReference type="NCBI Taxonomy" id="3055138"/>
    <lineage>
        <taxon>Bacteria</taxon>
        <taxon>Bacillati</taxon>
        <taxon>Actinomycetota</taxon>
        <taxon>Actinomycetes</taxon>
        <taxon>Micrococcales</taxon>
        <taxon>Microbacteriaceae</taxon>
        <taxon>Curtobacterium</taxon>
    </lineage>
</organism>
<keyword evidence="4" id="KW-1185">Reference proteome</keyword>
<dbReference type="Proteomes" id="UP001235720">
    <property type="component" value="Unassembled WGS sequence"/>
</dbReference>
<dbReference type="InterPro" id="IPR011089">
    <property type="entry name" value="GmrSD_C"/>
</dbReference>
<feature type="domain" description="GmrSD restriction endonucleases C-terminal" evidence="2">
    <location>
        <begin position="126"/>
        <end position="259"/>
    </location>
</feature>
<feature type="compositionally biased region" description="Low complexity" evidence="1">
    <location>
        <begin position="11"/>
        <end position="20"/>
    </location>
</feature>
<dbReference type="GO" id="GO:0004519">
    <property type="term" value="F:endonuclease activity"/>
    <property type="evidence" value="ECO:0007669"/>
    <property type="project" value="UniProtKB-KW"/>
</dbReference>
<feature type="region of interest" description="Disordered" evidence="1">
    <location>
        <begin position="50"/>
        <end position="80"/>
    </location>
</feature>